<feature type="repeat" description="TPR" evidence="3">
    <location>
        <begin position="331"/>
        <end position="364"/>
    </location>
</feature>
<dbReference type="InterPro" id="IPR015947">
    <property type="entry name" value="PUA-like_sf"/>
</dbReference>
<feature type="repeat" description="TPR" evidence="3">
    <location>
        <begin position="259"/>
        <end position="292"/>
    </location>
</feature>
<feature type="repeat" description="TPR" evidence="3">
    <location>
        <begin position="225"/>
        <end position="258"/>
    </location>
</feature>
<dbReference type="EMBL" id="FMXB01000026">
    <property type="protein sequence ID" value="SDA70255.1"/>
    <property type="molecule type" value="Genomic_DNA"/>
</dbReference>
<dbReference type="PANTHER" id="PTHR44943:SF8">
    <property type="entry name" value="TPR REPEAT-CONTAINING PROTEIN MJ0263"/>
    <property type="match status" value="1"/>
</dbReference>
<dbReference type="OrthoDB" id="115601at2157"/>
<dbReference type="InterPro" id="IPR051685">
    <property type="entry name" value="Ycf3/AcsC/BcsC/TPR_MFPF"/>
</dbReference>
<dbReference type="AlphaFoldDB" id="A0A1G5XL11"/>
<dbReference type="SMART" id="SM01022">
    <property type="entry name" value="ASCH"/>
    <property type="match status" value="1"/>
</dbReference>
<evidence type="ECO:0000256" key="2">
    <source>
        <dbReference type="ARBA" id="ARBA00022803"/>
    </source>
</evidence>
<feature type="repeat" description="TPR" evidence="3">
    <location>
        <begin position="157"/>
        <end position="190"/>
    </location>
</feature>
<dbReference type="SUPFAM" id="SSF48439">
    <property type="entry name" value="Protein prenylyltransferase"/>
    <property type="match status" value="1"/>
</dbReference>
<dbReference type="PANTHER" id="PTHR44943">
    <property type="entry name" value="CELLULOSE SYNTHASE OPERON PROTEIN C"/>
    <property type="match status" value="1"/>
</dbReference>
<protein>
    <submittedName>
        <fullName evidence="5">Tetratricopeptide repeat-containing protein</fullName>
    </submittedName>
</protein>
<keyword evidence="6" id="KW-1185">Reference proteome</keyword>
<feature type="repeat" description="TPR" evidence="3">
    <location>
        <begin position="297"/>
        <end position="330"/>
    </location>
</feature>
<dbReference type="Proteomes" id="UP000323439">
    <property type="component" value="Unassembled WGS sequence"/>
</dbReference>
<dbReference type="Pfam" id="PF13181">
    <property type="entry name" value="TPR_8"/>
    <property type="match status" value="2"/>
</dbReference>
<dbReference type="InterPro" id="IPR011990">
    <property type="entry name" value="TPR-like_helical_dom_sf"/>
</dbReference>
<dbReference type="Pfam" id="PF00515">
    <property type="entry name" value="TPR_1"/>
    <property type="match status" value="1"/>
</dbReference>
<dbReference type="Pfam" id="PF13424">
    <property type="entry name" value="TPR_12"/>
    <property type="match status" value="1"/>
</dbReference>
<dbReference type="Pfam" id="PF04266">
    <property type="entry name" value="ASCH"/>
    <property type="match status" value="1"/>
</dbReference>
<reference evidence="5 6" key="1">
    <citation type="submission" date="2016-10" db="EMBL/GenBank/DDBJ databases">
        <authorList>
            <person name="Varghese N."/>
            <person name="Submissions S."/>
        </authorList>
    </citation>
    <scope>NUCLEOTIDE SEQUENCE [LARGE SCALE GENOMIC DNA]</scope>
    <source>
        <strain evidence="5 6">DSM 16643</strain>
    </source>
</reference>
<organism evidence="5 6">
    <name type="scientific">Methanobrevibacter millerae</name>
    <dbReference type="NCBI Taxonomy" id="230361"/>
    <lineage>
        <taxon>Archaea</taxon>
        <taxon>Methanobacteriati</taxon>
        <taxon>Methanobacteriota</taxon>
        <taxon>Methanomada group</taxon>
        <taxon>Methanobacteria</taxon>
        <taxon>Methanobacteriales</taxon>
        <taxon>Methanobacteriaceae</taxon>
        <taxon>Methanobrevibacter</taxon>
    </lineage>
</organism>
<dbReference type="Pfam" id="PF13414">
    <property type="entry name" value="TPR_11"/>
    <property type="match status" value="1"/>
</dbReference>
<dbReference type="PROSITE" id="PS50293">
    <property type="entry name" value="TPR_REGION"/>
    <property type="match status" value="3"/>
</dbReference>
<dbReference type="InterPro" id="IPR019734">
    <property type="entry name" value="TPR_rpt"/>
</dbReference>
<evidence type="ECO:0000256" key="1">
    <source>
        <dbReference type="ARBA" id="ARBA00022737"/>
    </source>
</evidence>
<name>A0A1G5XL11_9EURY</name>
<dbReference type="STRING" id="230361.sm9_0320"/>
<dbReference type="Gene3D" id="1.25.40.10">
    <property type="entry name" value="Tetratricopeptide repeat domain"/>
    <property type="match status" value="3"/>
</dbReference>
<dbReference type="SMART" id="SM00028">
    <property type="entry name" value="TPR"/>
    <property type="match status" value="7"/>
</dbReference>
<proteinExistence type="predicted"/>
<dbReference type="RefSeq" id="WP_149732764.1">
    <property type="nucleotide sequence ID" value="NZ_FMXB01000026.1"/>
</dbReference>
<dbReference type="PROSITE" id="PS50005">
    <property type="entry name" value="TPR"/>
    <property type="match status" value="6"/>
</dbReference>
<accession>A0A1G5XL11</accession>
<dbReference type="CDD" id="cd06552">
    <property type="entry name" value="ASCH_yqfb_like"/>
    <property type="match status" value="1"/>
</dbReference>
<dbReference type="InterPro" id="IPR007374">
    <property type="entry name" value="ASCH_domain"/>
</dbReference>
<keyword evidence="1" id="KW-0677">Repeat</keyword>
<dbReference type="SUPFAM" id="SSF88697">
    <property type="entry name" value="PUA domain-like"/>
    <property type="match status" value="1"/>
</dbReference>
<evidence type="ECO:0000259" key="4">
    <source>
        <dbReference type="SMART" id="SM01022"/>
    </source>
</evidence>
<keyword evidence="2 3" id="KW-0802">TPR repeat</keyword>
<feature type="domain" description="ASCH" evidence="4">
    <location>
        <begin position="4"/>
        <end position="111"/>
    </location>
</feature>
<sequence>MPILSFSSNDIDVITGKKRRTIRKLWKTPLKKGDRLYCYWNLVSKEKMKIFEAIVTDVEDIDFEDIIGNDELAREEGFNDSKDMLREFKKMYGGRVDASDKFQIIYFEKLDIDDWKGDKIDEKSMITKRADILFDSGKFDKSTMCYDAALRIDPHDVYLLNKQGDNLSRLGKFDEAIECYDKALELEPDNIYILNNKAIALLNAGDFEAALKSSTIAYNYSPSSPIVLYWRGFILEIMGEYDKALKVYDKLIVIDSENPQVWNSRGNLLTDMGRLEEAIESFDRAVEVCLDDSEMDANAINRMGNAYIDLGKLDEALDCFNTAISLEQYNIDFLLNKGVVLMELGQYEDAVDSFNKVLLRDPDNEDAFFLKEECLDNL</sequence>
<evidence type="ECO:0000313" key="6">
    <source>
        <dbReference type="Proteomes" id="UP000323439"/>
    </source>
</evidence>
<feature type="repeat" description="TPR" evidence="3">
    <location>
        <begin position="123"/>
        <end position="156"/>
    </location>
</feature>
<gene>
    <name evidence="5" type="ORF">SAMN02910315_02286</name>
</gene>
<dbReference type="Gene3D" id="2.30.130.30">
    <property type="entry name" value="Hypothetical protein"/>
    <property type="match status" value="1"/>
</dbReference>
<evidence type="ECO:0000256" key="3">
    <source>
        <dbReference type="PROSITE-ProRule" id="PRU00339"/>
    </source>
</evidence>
<evidence type="ECO:0000313" key="5">
    <source>
        <dbReference type="EMBL" id="SDA70255.1"/>
    </source>
</evidence>